<protein>
    <recommendedName>
        <fullName evidence="3">2-oxo-4-hydroxy-4-carboxy-5-ureidoimidazoline decarboxylase</fullName>
        <ecNumber evidence="3">4.1.1.97</ecNumber>
    </recommendedName>
</protein>
<evidence type="ECO:0000256" key="5">
    <source>
        <dbReference type="ARBA" id="ARBA00022793"/>
    </source>
</evidence>
<evidence type="ECO:0000256" key="6">
    <source>
        <dbReference type="ARBA" id="ARBA00023239"/>
    </source>
</evidence>
<reference evidence="8 9" key="1">
    <citation type="submission" date="2011-05" db="EMBL/GenBank/DDBJ databases">
        <title>Whole genome sequence of Microlunatus phosphovorus NM-1.</title>
        <authorList>
            <person name="Hosoyama A."/>
            <person name="Sasaki K."/>
            <person name="Harada T."/>
            <person name="Igarashi R."/>
            <person name="Kawakoshi A."/>
            <person name="Sasagawa M."/>
            <person name="Fukada J."/>
            <person name="Nakamura S."/>
            <person name="Katano Y."/>
            <person name="Hanada S."/>
            <person name="Kamagata Y."/>
            <person name="Nakamura N."/>
            <person name="Yamazaki S."/>
            <person name="Fujita N."/>
        </authorList>
    </citation>
    <scope>NUCLEOTIDE SEQUENCE [LARGE SCALE GENOMIC DNA]</scope>
    <source>
        <strain evidence="9">ATCC 700054 / DSM 10555 / JCM 9379 / NBRC 101784 / NCIMB 13414 / VKM Ac-1990 / NM-1</strain>
    </source>
</reference>
<name>F5XEL0_MICPN</name>
<keyword evidence="6" id="KW-0456">Lyase</keyword>
<dbReference type="GO" id="GO:0019628">
    <property type="term" value="P:urate catabolic process"/>
    <property type="evidence" value="ECO:0007669"/>
    <property type="project" value="TreeGrafter"/>
</dbReference>
<dbReference type="PANTHER" id="PTHR43466">
    <property type="entry name" value="2-OXO-4-HYDROXY-4-CARBOXY-5-UREIDOIMIDAZOLINE DECARBOXYLASE-RELATED"/>
    <property type="match status" value="1"/>
</dbReference>
<dbReference type="NCBIfam" id="TIGR03180">
    <property type="entry name" value="UraD_2"/>
    <property type="match status" value="1"/>
</dbReference>
<dbReference type="eggNOG" id="COG3195">
    <property type="taxonomic scope" value="Bacteria"/>
</dbReference>
<evidence type="ECO:0000313" key="8">
    <source>
        <dbReference type="EMBL" id="BAK35226.1"/>
    </source>
</evidence>
<dbReference type="EMBL" id="AP012204">
    <property type="protein sequence ID" value="BAK35226.1"/>
    <property type="molecule type" value="Genomic_DNA"/>
</dbReference>
<comment type="pathway">
    <text evidence="2">Purine metabolism; urate degradation; (S)-allantoin from urate: step 3/3.</text>
</comment>
<dbReference type="Gene3D" id="1.10.3330.10">
    <property type="entry name" value="Oxo-4-hydroxy-4-carboxy-5-ureidoimidazoline decarboxylase"/>
    <property type="match status" value="1"/>
</dbReference>
<evidence type="ECO:0000259" key="7">
    <source>
        <dbReference type="Pfam" id="PF09349"/>
    </source>
</evidence>
<proteinExistence type="predicted"/>
<dbReference type="STRING" id="1032480.MLP_22120"/>
<keyword evidence="9" id="KW-1185">Reference proteome</keyword>
<gene>
    <name evidence="8" type="ordered locus">MLP_22120</name>
</gene>
<comment type="catalytic activity">
    <reaction evidence="1">
        <text>5-hydroxy-2-oxo-4-ureido-2,5-dihydro-1H-imidazole-5-carboxylate + H(+) = (S)-allantoin + CO2</text>
        <dbReference type="Rhea" id="RHEA:26301"/>
        <dbReference type="ChEBI" id="CHEBI:15378"/>
        <dbReference type="ChEBI" id="CHEBI:15678"/>
        <dbReference type="ChEBI" id="CHEBI:16526"/>
        <dbReference type="ChEBI" id="CHEBI:58639"/>
        <dbReference type="EC" id="4.1.1.97"/>
    </reaction>
</comment>
<organism evidence="8 9">
    <name type="scientific">Microlunatus phosphovorus (strain ATCC 700054 / DSM 10555 / JCM 9379 / NBRC 101784 / NCIMB 13414 / VKM Ac-1990 / NM-1)</name>
    <dbReference type="NCBI Taxonomy" id="1032480"/>
    <lineage>
        <taxon>Bacteria</taxon>
        <taxon>Bacillati</taxon>
        <taxon>Actinomycetota</taxon>
        <taxon>Actinomycetes</taxon>
        <taxon>Propionibacteriales</taxon>
        <taxon>Propionibacteriaceae</taxon>
        <taxon>Microlunatus</taxon>
    </lineage>
</organism>
<dbReference type="Proteomes" id="UP000007947">
    <property type="component" value="Chromosome"/>
</dbReference>
<dbReference type="KEGG" id="mph:MLP_22120"/>
<dbReference type="InterPro" id="IPR036778">
    <property type="entry name" value="OHCU_decarboxylase_sf"/>
</dbReference>
<evidence type="ECO:0000313" key="9">
    <source>
        <dbReference type="Proteomes" id="UP000007947"/>
    </source>
</evidence>
<evidence type="ECO:0000256" key="4">
    <source>
        <dbReference type="ARBA" id="ARBA00022631"/>
    </source>
</evidence>
<evidence type="ECO:0000256" key="1">
    <source>
        <dbReference type="ARBA" id="ARBA00001163"/>
    </source>
</evidence>
<dbReference type="NCBIfam" id="NF010372">
    <property type="entry name" value="PRK13798.1"/>
    <property type="match status" value="1"/>
</dbReference>
<accession>F5XEL0</accession>
<dbReference type="HOGENOM" id="CLU_092522_2_1_11"/>
<evidence type="ECO:0000256" key="3">
    <source>
        <dbReference type="ARBA" id="ARBA00012257"/>
    </source>
</evidence>
<dbReference type="PANTHER" id="PTHR43466:SF1">
    <property type="entry name" value="2-OXO-4-HYDROXY-4-CARBOXY-5-UREIDOIMIDAZOLINE DECARBOXYLASE-RELATED"/>
    <property type="match status" value="1"/>
</dbReference>
<dbReference type="AlphaFoldDB" id="F5XEL0"/>
<sequence length="168" mass="17864">MTIDEFNRLDPAGAADVLAACAAIEGWIAELVSRRPFPSRQALLDAASKAAEDWPRSAVDVALAHHPRIAERPDATRLGPANAAHSTREQAGLAGIDSVTQTAILAGNAAYEERFGRVFLIRAAGRSPEQILAELTRRLAHDDATEDAIVARELAEIALLRLGQAVAA</sequence>
<feature type="domain" description="Oxo-4-hydroxy-4-carboxy-5-ureidoimidazoline decarboxylase" evidence="7">
    <location>
        <begin position="7"/>
        <end position="162"/>
    </location>
</feature>
<evidence type="ECO:0000256" key="2">
    <source>
        <dbReference type="ARBA" id="ARBA00004754"/>
    </source>
</evidence>
<dbReference type="InterPro" id="IPR018020">
    <property type="entry name" value="OHCU_decarboxylase"/>
</dbReference>
<dbReference type="GO" id="GO:0006144">
    <property type="term" value="P:purine nucleobase metabolic process"/>
    <property type="evidence" value="ECO:0007669"/>
    <property type="project" value="UniProtKB-KW"/>
</dbReference>
<keyword evidence="4" id="KW-0659">Purine metabolism</keyword>
<dbReference type="SUPFAM" id="SSF158694">
    <property type="entry name" value="UraD-Like"/>
    <property type="match status" value="1"/>
</dbReference>
<dbReference type="GO" id="GO:0051997">
    <property type="term" value="F:2-oxo-4-hydroxy-4-carboxy-5-ureidoimidazoline decarboxylase activity"/>
    <property type="evidence" value="ECO:0007669"/>
    <property type="project" value="UniProtKB-EC"/>
</dbReference>
<dbReference type="InterPro" id="IPR017595">
    <property type="entry name" value="OHCU_decarboxylase-2"/>
</dbReference>
<keyword evidence="5" id="KW-0210">Decarboxylase</keyword>
<dbReference type="Pfam" id="PF09349">
    <property type="entry name" value="OHCU_decarbox"/>
    <property type="match status" value="1"/>
</dbReference>
<dbReference type="EC" id="4.1.1.97" evidence="3"/>